<dbReference type="SMART" id="SM00342">
    <property type="entry name" value="HTH_ARAC"/>
    <property type="match status" value="1"/>
</dbReference>
<dbReference type="RefSeq" id="WP_095310617.1">
    <property type="nucleotide sequence ID" value="NZ_BORC01000003.1"/>
</dbReference>
<dbReference type="Pfam" id="PF12833">
    <property type="entry name" value="HTH_18"/>
    <property type="match status" value="1"/>
</dbReference>
<dbReference type="InterPro" id="IPR009057">
    <property type="entry name" value="Homeodomain-like_sf"/>
</dbReference>
<dbReference type="InterPro" id="IPR018060">
    <property type="entry name" value="HTH_AraC"/>
</dbReference>
<evidence type="ECO:0000259" key="4">
    <source>
        <dbReference type="PROSITE" id="PS01124"/>
    </source>
</evidence>
<dbReference type="GO" id="GO:0003700">
    <property type="term" value="F:DNA-binding transcription factor activity"/>
    <property type="evidence" value="ECO:0007669"/>
    <property type="project" value="InterPro"/>
</dbReference>
<dbReference type="EMBL" id="BORC01000003">
    <property type="protein sequence ID" value="GIN62183.1"/>
    <property type="molecule type" value="Genomic_DNA"/>
</dbReference>
<sequence>MKEIIVDILTYIKTNLSDELTIEEVAGHFGYSKYHFSREFKRLTGFSAADYLSSIKIERAKQELLKQNFSVTDSSFDAGFSSLGTFSTTFAKKTGLSPREYKKQVESLYGITKEYERKSPCTLHYYSEEKNTEKNNQLSLTIHYPENYESSITFAGLFRSPIPNHKPIVGTALAQTNRHTFTHIPDGDYYLLVCSIEKTMNPLRYFVLNECLRGKVEEVLHFPSSEHSHVEVHLRPPLPEDPPILINLPKLLADSFPFRNL</sequence>
<dbReference type="PROSITE" id="PS00041">
    <property type="entry name" value="HTH_ARAC_FAMILY_1"/>
    <property type="match status" value="1"/>
</dbReference>
<dbReference type="InterPro" id="IPR018062">
    <property type="entry name" value="HTH_AraC-typ_CS"/>
</dbReference>
<evidence type="ECO:0000256" key="2">
    <source>
        <dbReference type="ARBA" id="ARBA00023125"/>
    </source>
</evidence>
<dbReference type="InterPro" id="IPR050959">
    <property type="entry name" value="MarA-like"/>
</dbReference>
<evidence type="ECO:0000256" key="1">
    <source>
        <dbReference type="ARBA" id="ARBA00023015"/>
    </source>
</evidence>
<comment type="caution">
    <text evidence="5">The sequence shown here is derived from an EMBL/GenBank/DDBJ whole genome shotgun (WGS) entry which is preliminary data.</text>
</comment>
<evidence type="ECO:0000313" key="5">
    <source>
        <dbReference type="EMBL" id="GIN62183.1"/>
    </source>
</evidence>
<keyword evidence="3" id="KW-0804">Transcription</keyword>
<dbReference type="PROSITE" id="PS01124">
    <property type="entry name" value="HTH_ARAC_FAMILY_2"/>
    <property type="match status" value="1"/>
</dbReference>
<protein>
    <submittedName>
        <fullName evidence="5">AraC family transcriptional regulator</fullName>
    </submittedName>
</protein>
<dbReference type="Proteomes" id="UP000682111">
    <property type="component" value="Unassembled WGS sequence"/>
</dbReference>
<name>A0A919WI23_9BACI</name>
<feature type="domain" description="HTH araC/xylS-type" evidence="4">
    <location>
        <begin position="6"/>
        <end position="104"/>
    </location>
</feature>
<evidence type="ECO:0000256" key="3">
    <source>
        <dbReference type="ARBA" id="ARBA00023163"/>
    </source>
</evidence>
<accession>A0A919WI23</accession>
<keyword evidence="1" id="KW-0805">Transcription regulation</keyword>
<evidence type="ECO:0000313" key="6">
    <source>
        <dbReference type="Proteomes" id="UP000682111"/>
    </source>
</evidence>
<dbReference type="PANTHER" id="PTHR47504">
    <property type="entry name" value="RIGHT ORIGIN-BINDING PROTEIN"/>
    <property type="match status" value="1"/>
</dbReference>
<dbReference type="PANTHER" id="PTHR47504:SF6">
    <property type="entry name" value="ARAC-FAMILY TRANSCRIPTIONAL REGULATOR"/>
    <property type="match status" value="1"/>
</dbReference>
<proteinExistence type="predicted"/>
<keyword evidence="6" id="KW-1185">Reference proteome</keyword>
<gene>
    <name evidence="5" type="ORF">J27TS8_21760</name>
</gene>
<organism evidence="5 6">
    <name type="scientific">Robertmurraya siralis</name>
    <dbReference type="NCBI Taxonomy" id="77777"/>
    <lineage>
        <taxon>Bacteria</taxon>
        <taxon>Bacillati</taxon>
        <taxon>Bacillota</taxon>
        <taxon>Bacilli</taxon>
        <taxon>Bacillales</taxon>
        <taxon>Bacillaceae</taxon>
        <taxon>Robertmurraya</taxon>
    </lineage>
</organism>
<dbReference type="AlphaFoldDB" id="A0A919WI23"/>
<keyword evidence="2" id="KW-0238">DNA-binding</keyword>
<dbReference type="Gene3D" id="1.10.10.60">
    <property type="entry name" value="Homeodomain-like"/>
    <property type="match status" value="2"/>
</dbReference>
<dbReference type="SUPFAM" id="SSF46689">
    <property type="entry name" value="Homeodomain-like"/>
    <property type="match status" value="2"/>
</dbReference>
<reference evidence="5" key="1">
    <citation type="submission" date="2021-03" db="EMBL/GenBank/DDBJ databases">
        <title>Antimicrobial resistance genes in bacteria isolated from Japanese honey, and their potential for conferring macrolide and lincosamide resistance in the American foulbrood pathogen Paenibacillus larvae.</title>
        <authorList>
            <person name="Okamoto M."/>
            <person name="Kumagai M."/>
            <person name="Kanamori H."/>
            <person name="Takamatsu D."/>
        </authorList>
    </citation>
    <scope>NUCLEOTIDE SEQUENCE</scope>
    <source>
        <strain evidence="5">J27TS8</strain>
    </source>
</reference>
<dbReference type="GO" id="GO:0043565">
    <property type="term" value="F:sequence-specific DNA binding"/>
    <property type="evidence" value="ECO:0007669"/>
    <property type="project" value="InterPro"/>
</dbReference>